<evidence type="ECO:0000256" key="3">
    <source>
        <dbReference type="ARBA" id="ARBA00022605"/>
    </source>
</evidence>
<dbReference type="InterPro" id="IPR003097">
    <property type="entry name" value="CysJ-like_FAD-binding"/>
</dbReference>
<dbReference type="Proteomes" id="UP001165085">
    <property type="component" value="Unassembled WGS sequence"/>
</dbReference>
<dbReference type="PRINTS" id="PR00371">
    <property type="entry name" value="FPNCR"/>
</dbReference>
<name>A0A9W7EJ68_9STRA</name>
<dbReference type="InterPro" id="IPR001094">
    <property type="entry name" value="Flavdoxin-like"/>
</dbReference>
<evidence type="ECO:0000256" key="1">
    <source>
        <dbReference type="ARBA" id="ARBA00001917"/>
    </source>
</evidence>
<evidence type="ECO:0000256" key="6">
    <source>
        <dbReference type="ARBA" id="ARBA00022691"/>
    </source>
</evidence>
<reference evidence="17" key="1">
    <citation type="journal article" date="2023" name="Commun. Biol.">
        <title>Genome analysis of Parmales, the sister group of diatoms, reveals the evolutionary specialization of diatoms from phago-mixotrophs to photoautotrophs.</title>
        <authorList>
            <person name="Ban H."/>
            <person name="Sato S."/>
            <person name="Yoshikawa S."/>
            <person name="Yamada K."/>
            <person name="Nakamura Y."/>
            <person name="Ichinomiya M."/>
            <person name="Sato N."/>
            <person name="Blanc-Mathieu R."/>
            <person name="Endo H."/>
            <person name="Kuwata A."/>
            <person name="Ogata H."/>
        </authorList>
    </citation>
    <scope>NUCLEOTIDE SEQUENCE [LARGE SCALE GENOMIC DNA]</scope>
    <source>
        <strain evidence="17">NIES 3701</strain>
    </source>
</reference>
<dbReference type="GO" id="GO:0010181">
    <property type="term" value="F:FMN binding"/>
    <property type="evidence" value="ECO:0007669"/>
    <property type="project" value="InterPro"/>
</dbReference>
<evidence type="ECO:0000313" key="17">
    <source>
        <dbReference type="Proteomes" id="UP001165085"/>
    </source>
</evidence>
<dbReference type="InterPro" id="IPR001433">
    <property type="entry name" value="OxRdtase_FAD/NAD-bd"/>
</dbReference>
<dbReference type="AlphaFoldDB" id="A0A9W7EJ68"/>
<evidence type="ECO:0000256" key="5">
    <source>
        <dbReference type="ARBA" id="ARBA00022643"/>
    </source>
</evidence>
<organism evidence="16 17">
    <name type="scientific">Triparma strigata</name>
    <dbReference type="NCBI Taxonomy" id="1606541"/>
    <lineage>
        <taxon>Eukaryota</taxon>
        <taxon>Sar</taxon>
        <taxon>Stramenopiles</taxon>
        <taxon>Ochrophyta</taxon>
        <taxon>Bolidophyceae</taxon>
        <taxon>Parmales</taxon>
        <taxon>Triparmaceae</taxon>
        <taxon>Triparma</taxon>
    </lineage>
</organism>
<evidence type="ECO:0000256" key="11">
    <source>
        <dbReference type="ARBA" id="ARBA00039088"/>
    </source>
</evidence>
<evidence type="ECO:0000256" key="8">
    <source>
        <dbReference type="ARBA" id="ARBA00022857"/>
    </source>
</evidence>
<evidence type="ECO:0000256" key="2">
    <source>
        <dbReference type="ARBA" id="ARBA00001974"/>
    </source>
</evidence>
<dbReference type="GO" id="GO:0009086">
    <property type="term" value="P:methionine biosynthetic process"/>
    <property type="evidence" value="ECO:0007669"/>
    <property type="project" value="UniProtKB-KW"/>
</dbReference>
<dbReference type="Pfam" id="PF00175">
    <property type="entry name" value="NAD_binding_1"/>
    <property type="match status" value="1"/>
</dbReference>
<dbReference type="SUPFAM" id="SSF63380">
    <property type="entry name" value="Riboflavin synthase domain-like"/>
    <property type="match status" value="1"/>
</dbReference>
<proteinExistence type="predicted"/>
<dbReference type="InterPro" id="IPR029039">
    <property type="entry name" value="Flavoprotein-like_sf"/>
</dbReference>
<dbReference type="Gene3D" id="3.40.50.360">
    <property type="match status" value="1"/>
</dbReference>
<dbReference type="Gene3D" id="2.40.30.10">
    <property type="entry name" value="Translation factors"/>
    <property type="match status" value="1"/>
</dbReference>
<dbReference type="EC" id="1.16.1.8" evidence="11"/>
<dbReference type="PANTHER" id="PTHR19384:SF84">
    <property type="entry name" value="METHIONINE SYNTHASE REDUCTASE"/>
    <property type="match status" value="1"/>
</dbReference>
<dbReference type="InterPro" id="IPR017927">
    <property type="entry name" value="FAD-bd_FR_type"/>
</dbReference>
<dbReference type="EMBL" id="BRXY01000276">
    <property type="protein sequence ID" value="GMH82909.1"/>
    <property type="molecule type" value="Genomic_DNA"/>
</dbReference>
<feature type="compositionally biased region" description="Pro residues" evidence="13">
    <location>
        <begin position="177"/>
        <end position="195"/>
    </location>
</feature>
<evidence type="ECO:0000259" key="15">
    <source>
        <dbReference type="PROSITE" id="PS51384"/>
    </source>
</evidence>
<feature type="region of interest" description="Disordered" evidence="13">
    <location>
        <begin position="164"/>
        <end position="203"/>
    </location>
</feature>
<keyword evidence="7" id="KW-0274">FAD</keyword>
<dbReference type="PROSITE" id="PS50902">
    <property type="entry name" value="FLAVODOXIN_LIKE"/>
    <property type="match status" value="1"/>
</dbReference>
<dbReference type="Pfam" id="PF00667">
    <property type="entry name" value="FAD_binding_1"/>
    <property type="match status" value="1"/>
</dbReference>
<keyword evidence="3" id="KW-0028">Amino-acid biosynthesis</keyword>
<dbReference type="SUPFAM" id="SSF52218">
    <property type="entry name" value="Flavoproteins"/>
    <property type="match status" value="1"/>
</dbReference>
<dbReference type="GO" id="GO:0005829">
    <property type="term" value="C:cytosol"/>
    <property type="evidence" value="ECO:0007669"/>
    <property type="project" value="TreeGrafter"/>
</dbReference>
<feature type="region of interest" description="Disordered" evidence="13">
    <location>
        <begin position="272"/>
        <end position="291"/>
    </location>
</feature>
<dbReference type="Pfam" id="PF00258">
    <property type="entry name" value="Flavodoxin_1"/>
    <property type="match status" value="1"/>
</dbReference>
<dbReference type="Gene3D" id="3.40.50.80">
    <property type="entry name" value="Nucleotide-binding domain of ferredoxin-NADP reductase (FNR) module"/>
    <property type="match status" value="1"/>
</dbReference>
<evidence type="ECO:0000256" key="13">
    <source>
        <dbReference type="SAM" id="MobiDB-lite"/>
    </source>
</evidence>
<keyword evidence="17" id="KW-1185">Reference proteome</keyword>
<evidence type="ECO:0000256" key="12">
    <source>
        <dbReference type="ARBA" id="ARBA00040659"/>
    </source>
</evidence>
<evidence type="ECO:0000259" key="14">
    <source>
        <dbReference type="PROSITE" id="PS50902"/>
    </source>
</evidence>
<sequence length="729" mass="79628">MPNDLFVVYGSATGNSEHIAKQIAQKIQALQTTDKTFNDVVLCAGNEAVKAHLPKWSENPTSVIIVTSTTGDGDPPENFSRLFRTLKRKTSTVDKICKSVDYAVLALGDTNYSKFCYIGEVTDKKLKECGGNRIMDIVKADEATGLEEAVGGFQDRVYGEFRKAAGGGEQESCEESQPPPAPESGETPTPPPAPPTSKSTNSPGVLELQKVCAELSLPDPLTYNPSSATSLQSLQASQPSSAFLNIQDKTTNPDQGSASSLNGYPLSLNSAAESGTVTSTSSRTHYTKEQPFTAPVTKARYLSGKESYPSGDRRVIEVCMELPEDFGYEYSPGDSVGVIVENSQESVDAVKGVVVGEEVEVEGEVIKKEKLLRERVNINGTLRRRELIGLSTSCSDPGEALALKFLGSKDGSPAYTKFVESNSLNLVYLLPLFPSLKPSLQAILDLFTTIPPRYYSVTTTPLQNVNAVSVAFSVVDYKMSLNGGARRLGHVTGHLEDICGMYLNPDPRFERLPLALRPKLPCPTVKIFPFPSKHFKLPADPSYPIVMVGPGTGVAPFMSFISHRKLSKKQSLHETEETCEGEWRGGFELEGEELAVGQGDVQGYRSSKEIGESHLFFGCRTKKDWIYEDEIKAFEKGGELTKAHVCFSREKGEGKYVQDLMRKENNAGKIRDLILKKNGYLYICGDAANMARDVIACLEEIFDVEGGVEGKKQVEKLKARGKILLDIWS</sequence>
<evidence type="ECO:0000256" key="4">
    <source>
        <dbReference type="ARBA" id="ARBA00022630"/>
    </source>
</evidence>
<dbReference type="InterPro" id="IPR017938">
    <property type="entry name" value="Riboflavin_synthase-like_b-brl"/>
</dbReference>
<evidence type="ECO:0000313" key="16">
    <source>
        <dbReference type="EMBL" id="GMH82909.1"/>
    </source>
</evidence>
<keyword evidence="5" id="KW-0288">FMN</keyword>
<dbReference type="PANTHER" id="PTHR19384">
    <property type="entry name" value="NITRIC OXIDE SYNTHASE-RELATED"/>
    <property type="match status" value="1"/>
</dbReference>
<protein>
    <recommendedName>
        <fullName evidence="12">Methionine synthase reductase</fullName>
        <ecNumber evidence="11">1.16.1.8</ecNumber>
    </recommendedName>
</protein>
<dbReference type="InterPro" id="IPR039261">
    <property type="entry name" value="FNR_nucleotide-bd"/>
</dbReference>
<dbReference type="GO" id="GO:0030586">
    <property type="term" value="F:[methionine synthase] reductase (NADPH) activity"/>
    <property type="evidence" value="ECO:0007669"/>
    <property type="project" value="UniProtKB-EC"/>
</dbReference>
<feature type="compositionally biased region" description="Polar residues" evidence="13">
    <location>
        <begin position="247"/>
        <end position="265"/>
    </location>
</feature>
<feature type="compositionally biased region" description="Polar residues" evidence="13">
    <location>
        <begin position="272"/>
        <end position="284"/>
    </location>
</feature>
<dbReference type="SUPFAM" id="SSF52343">
    <property type="entry name" value="Ferredoxin reductase-like, C-terminal NADP-linked domain"/>
    <property type="match status" value="1"/>
</dbReference>
<keyword evidence="6" id="KW-0949">S-adenosyl-L-methionine</keyword>
<dbReference type="InterPro" id="IPR008254">
    <property type="entry name" value="Flavodoxin/NO_synth"/>
</dbReference>
<dbReference type="PRINTS" id="PR00369">
    <property type="entry name" value="FLAVODOXIN"/>
</dbReference>
<comment type="cofactor">
    <cofactor evidence="1">
        <name>FMN</name>
        <dbReference type="ChEBI" id="CHEBI:58210"/>
    </cofactor>
</comment>
<dbReference type="PROSITE" id="PS51384">
    <property type="entry name" value="FAD_FR"/>
    <property type="match status" value="1"/>
</dbReference>
<dbReference type="GO" id="GO:0050660">
    <property type="term" value="F:flavin adenine dinucleotide binding"/>
    <property type="evidence" value="ECO:0007669"/>
    <property type="project" value="TreeGrafter"/>
</dbReference>
<evidence type="ECO:0000256" key="7">
    <source>
        <dbReference type="ARBA" id="ARBA00022827"/>
    </source>
</evidence>
<accession>A0A9W7EJ68</accession>
<dbReference type="GO" id="GO:0050667">
    <property type="term" value="P:homocysteine metabolic process"/>
    <property type="evidence" value="ECO:0007669"/>
    <property type="project" value="TreeGrafter"/>
</dbReference>
<keyword evidence="4" id="KW-0285">Flavoprotein</keyword>
<feature type="domain" description="Flavodoxin-like" evidence="14">
    <location>
        <begin position="5"/>
        <end position="158"/>
    </location>
</feature>
<gene>
    <name evidence="16" type="ORF">TrST_g10031</name>
</gene>
<evidence type="ECO:0000256" key="9">
    <source>
        <dbReference type="ARBA" id="ARBA00023002"/>
    </source>
</evidence>
<dbReference type="InterPro" id="IPR001709">
    <property type="entry name" value="Flavoprot_Pyr_Nucl_cyt_Rdtase"/>
</dbReference>
<comment type="cofactor">
    <cofactor evidence="2">
        <name>FAD</name>
        <dbReference type="ChEBI" id="CHEBI:57692"/>
    </cofactor>
</comment>
<comment type="caution">
    <text evidence="16">The sequence shown here is derived from an EMBL/GenBank/DDBJ whole genome shotgun (WGS) entry which is preliminary data.</text>
</comment>
<dbReference type="OrthoDB" id="1856718at2759"/>
<keyword evidence="9" id="KW-0560">Oxidoreductase</keyword>
<dbReference type="InterPro" id="IPR023173">
    <property type="entry name" value="NADPH_Cyt_P450_Rdtase_alpha"/>
</dbReference>
<keyword evidence="10" id="KW-0486">Methionine biosynthesis</keyword>
<dbReference type="Gene3D" id="1.20.990.10">
    <property type="entry name" value="NADPH-cytochrome p450 Reductase, Chain A, domain 3"/>
    <property type="match status" value="1"/>
</dbReference>
<feature type="region of interest" description="Disordered" evidence="13">
    <location>
        <begin position="246"/>
        <end position="265"/>
    </location>
</feature>
<feature type="domain" description="FAD-binding FR-type" evidence="15">
    <location>
        <begin position="289"/>
        <end position="538"/>
    </location>
</feature>
<keyword evidence="8" id="KW-0521">NADP</keyword>
<evidence type="ECO:0000256" key="10">
    <source>
        <dbReference type="ARBA" id="ARBA00023167"/>
    </source>
</evidence>